<dbReference type="KEGG" id="fae:FAES_2550"/>
<keyword evidence="2" id="KW-1185">Reference proteome</keyword>
<dbReference type="HOGENOM" id="CLU_2716483_0_0_10"/>
<evidence type="ECO:0000313" key="2">
    <source>
        <dbReference type="Proteomes" id="UP000011058"/>
    </source>
</evidence>
<organism evidence="1 2">
    <name type="scientific">Fibrella aestuarina BUZ 2</name>
    <dbReference type="NCBI Taxonomy" id="1166018"/>
    <lineage>
        <taxon>Bacteria</taxon>
        <taxon>Pseudomonadati</taxon>
        <taxon>Bacteroidota</taxon>
        <taxon>Cytophagia</taxon>
        <taxon>Cytophagales</taxon>
        <taxon>Spirosomataceae</taxon>
        <taxon>Fibrella</taxon>
    </lineage>
</organism>
<name>I0K8V6_9BACT</name>
<dbReference type="AlphaFoldDB" id="I0K8V6"/>
<protein>
    <submittedName>
        <fullName evidence="1">Uncharacterized protein</fullName>
    </submittedName>
</protein>
<dbReference type="STRING" id="1166018.FAES_2550"/>
<evidence type="ECO:0000313" key="1">
    <source>
        <dbReference type="EMBL" id="CCH00559.1"/>
    </source>
</evidence>
<reference evidence="1 2" key="1">
    <citation type="journal article" date="2012" name="J. Bacteriol.">
        <title>Genome Sequence of Fibrella aestuarina BUZ 2T, a Filamentous Marine Bacterium.</title>
        <authorList>
            <person name="Filippini M."/>
            <person name="Qi W."/>
            <person name="Blom J."/>
            <person name="Goesmann A."/>
            <person name="Smits T.H."/>
            <person name="Bagheri H.C."/>
        </authorList>
    </citation>
    <scope>NUCLEOTIDE SEQUENCE [LARGE SCALE GENOMIC DNA]</scope>
    <source>
        <strain evidence="2">BUZ 2T</strain>
    </source>
</reference>
<dbReference type="Proteomes" id="UP000011058">
    <property type="component" value="Chromosome"/>
</dbReference>
<accession>I0K8V6</accession>
<gene>
    <name evidence="1" type="ORF">FAES_2550</name>
</gene>
<proteinExistence type="predicted"/>
<sequence length="72" mass="8021">MVISVSEKMTLVYKPENDICFKPGEALGRNEAEDQRIGSMLQKGLLTHEQLAEIAEVPVDRVKAMAHQLANQ</sequence>
<dbReference type="EMBL" id="HE796683">
    <property type="protein sequence ID" value="CCH00559.1"/>
    <property type="molecule type" value="Genomic_DNA"/>
</dbReference>